<gene>
    <name evidence="6" type="ORF">VSP0166_LOCUS5602</name>
</gene>
<accession>A0A7S4MBM2</accession>
<dbReference type="PANTHER" id="PTHR12555">
    <property type="entry name" value="UBIQUITIN FUSION DEGRADATON PROTEIN 1"/>
    <property type="match status" value="1"/>
</dbReference>
<feature type="compositionally biased region" description="Basic and acidic residues" evidence="3">
    <location>
        <begin position="256"/>
        <end position="269"/>
    </location>
</feature>
<proteinExistence type="inferred from homology"/>
<keyword evidence="2" id="KW-0833">Ubl conjugation pathway</keyword>
<dbReference type="InterPro" id="IPR004854">
    <property type="entry name" value="Ufd1-like"/>
</dbReference>
<dbReference type="GO" id="GO:0031593">
    <property type="term" value="F:polyubiquitin modification-dependent protein binding"/>
    <property type="evidence" value="ECO:0007669"/>
    <property type="project" value="TreeGrafter"/>
</dbReference>
<dbReference type="Pfam" id="PF03152">
    <property type="entry name" value="UFD1_N1"/>
    <property type="match status" value="1"/>
</dbReference>
<evidence type="ECO:0000259" key="4">
    <source>
        <dbReference type="Pfam" id="PF03152"/>
    </source>
</evidence>
<sequence>MFLRNFGMGVFNPMGPFKQNLRCHSVAILERNGLECGGKIILPPSALDHLTKLHIDYPMLFCLKNVQRNLQTHSGVLEFVAEEGLCYMPYWMMNRLMIEEGDFVEITSATLQKGEFVKLQPHSTAFIDISNPRAVLEMAFRAYSTLTVGDTIKVEYNSKIYLIDVLEVKPDNIHDAITIVEADVRVDFAPPLDYVEPVKPVAAPVETPVEQPPPEIEEPESLRFTGEYHTLRGGPPKQFRSDMTKSAPAEPITVPKPDDVIFKTRELKRGASSSRSGDVKRKRRKRGEKIEEEEEKPQETPKVVPFSGRGYSLR</sequence>
<dbReference type="GO" id="GO:0006511">
    <property type="term" value="P:ubiquitin-dependent protein catabolic process"/>
    <property type="evidence" value="ECO:0007669"/>
    <property type="project" value="InterPro"/>
</dbReference>
<dbReference type="Gene3D" id="3.10.330.10">
    <property type="match status" value="1"/>
</dbReference>
<organism evidence="6">
    <name type="scientific">Vannella robusta</name>
    <dbReference type="NCBI Taxonomy" id="1487602"/>
    <lineage>
        <taxon>Eukaryota</taxon>
        <taxon>Amoebozoa</taxon>
        <taxon>Discosea</taxon>
        <taxon>Flabellinia</taxon>
        <taxon>Vannellidae</taxon>
        <taxon>Vannella</taxon>
    </lineage>
</organism>
<feature type="region of interest" description="Disordered" evidence="3">
    <location>
        <begin position="227"/>
        <end position="314"/>
    </location>
</feature>
<evidence type="ECO:0008006" key="7">
    <source>
        <dbReference type="Google" id="ProtNLM"/>
    </source>
</evidence>
<dbReference type="AlphaFoldDB" id="A0A7S4MBM2"/>
<evidence type="ECO:0000256" key="2">
    <source>
        <dbReference type="ARBA" id="ARBA00022786"/>
    </source>
</evidence>
<evidence type="ECO:0000313" key="6">
    <source>
        <dbReference type="EMBL" id="CAE2212054.1"/>
    </source>
</evidence>
<comment type="similarity">
    <text evidence="1">Belongs to the UFD1 family.</text>
</comment>
<protein>
    <recommendedName>
        <fullName evidence="7">Ubiquitin fusion degradation protein</fullName>
    </recommendedName>
</protein>
<feature type="domain" description="Ubiquitin fusion degradation protein UFD1 N-terminal subdomain 1" evidence="4">
    <location>
        <begin position="17"/>
        <end position="111"/>
    </location>
</feature>
<evidence type="ECO:0000256" key="1">
    <source>
        <dbReference type="ARBA" id="ARBA00006043"/>
    </source>
</evidence>
<dbReference type="PANTHER" id="PTHR12555:SF13">
    <property type="entry name" value="UBIQUITIN RECOGNITION FACTOR IN ER-ASSOCIATED DEGRADATION PROTEIN 1"/>
    <property type="match status" value="1"/>
</dbReference>
<dbReference type="EMBL" id="HBKP01007797">
    <property type="protein sequence ID" value="CAE2212054.1"/>
    <property type="molecule type" value="Transcribed_RNA"/>
</dbReference>
<feature type="domain" description="Ubiquitin fusion degradation protein UFD1 N-terminal subdomain 2" evidence="5">
    <location>
        <begin position="113"/>
        <end position="191"/>
    </location>
</feature>
<reference evidence="6" key="1">
    <citation type="submission" date="2021-01" db="EMBL/GenBank/DDBJ databases">
        <authorList>
            <person name="Corre E."/>
            <person name="Pelletier E."/>
            <person name="Niang G."/>
            <person name="Scheremetjew M."/>
            <person name="Finn R."/>
            <person name="Kale V."/>
            <person name="Holt S."/>
            <person name="Cochrane G."/>
            <person name="Meng A."/>
            <person name="Brown T."/>
            <person name="Cohen L."/>
        </authorList>
    </citation>
    <scope>NUCLEOTIDE SEQUENCE</scope>
    <source>
        <strain evidence="6">DIVA3 518/3/11/1/6</strain>
    </source>
</reference>
<dbReference type="InterPro" id="IPR055417">
    <property type="entry name" value="UFD1_N1"/>
</dbReference>
<name>A0A7S4MBM2_9EUKA</name>
<evidence type="ECO:0000256" key="3">
    <source>
        <dbReference type="SAM" id="MobiDB-lite"/>
    </source>
</evidence>
<dbReference type="InterPro" id="IPR055418">
    <property type="entry name" value="UFD1_N2"/>
</dbReference>
<evidence type="ECO:0000259" key="5">
    <source>
        <dbReference type="Pfam" id="PF24842"/>
    </source>
</evidence>
<dbReference type="Gene3D" id="2.40.40.50">
    <property type="entry name" value="Ubiquitin fusion degradation protein UFD1, N-terminal domain"/>
    <property type="match status" value="1"/>
</dbReference>
<dbReference type="Pfam" id="PF24842">
    <property type="entry name" value="UFD1_N2"/>
    <property type="match status" value="1"/>
</dbReference>
<dbReference type="GO" id="GO:0034098">
    <property type="term" value="C:VCP-NPL4-UFD1 AAA ATPase complex"/>
    <property type="evidence" value="ECO:0007669"/>
    <property type="project" value="TreeGrafter"/>
</dbReference>
<dbReference type="GO" id="GO:0036503">
    <property type="term" value="P:ERAD pathway"/>
    <property type="evidence" value="ECO:0007669"/>
    <property type="project" value="TreeGrafter"/>
</dbReference>
<dbReference type="InterPro" id="IPR042299">
    <property type="entry name" value="Ufd1-like_Nn"/>
</dbReference>